<dbReference type="InterPro" id="IPR005119">
    <property type="entry name" value="LysR_subst-bd"/>
</dbReference>
<comment type="similarity">
    <text evidence="1">Belongs to the LysR transcriptional regulatory family.</text>
</comment>
<dbReference type="InterPro" id="IPR036390">
    <property type="entry name" value="WH_DNA-bd_sf"/>
</dbReference>
<protein>
    <submittedName>
        <fullName evidence="6">LysR family transcriptional regulator</fullName>
    </submittedName>
</protein>
<dbReference type="RefSeq" id="WP_177105787.1">
    <property type="nucleotide sequence ID" value="NZ_JACAQB010000032.1"/>
</dbReference>
<dbReference type="PANTHER" id="PTHR30537:SF3">
    <property type="entry name" value="TRANSCRIPTIONAL REGULATORY PROTEIN"/>
    <property type="match status" value="1"/>
</dbReference>
<evidence type="ECO:0000259" key="5">
    <source>
        <dbReference type="PROSITE" id="PS50931"/>
    </source>
</evidence>
<dbReference type="GO" id="GO:0043565">
    <property type="term" value="F:sequence-specific DNA binding"/>
    <property type="evidence" value="ECO:0007669"/>
    <property type="project" value="TreeGrafter"/>
</dbReference>
<keyword evidence="2" id="KW-0805">Transcription regulation</keyword>
<dbReference type="EMBL" id="JACAQB010000032">
    <property type="protein sequence ID" value="NWC00528.1"/>
    <property type="molecule type" value="Genomic_DNA"/>
</dbReference>
<comment type="caution">
    <text evidence="6">The sequence shown here is derived from an EMBL/GenBank/DDBJ whole genome shotgun (WGS) entry which is preliminary data.</text>
</comment>
<evidence type="ECO:0000256" key="1">
    <source>
        <dbReference type="ARBA" id="ARBA00009437"/>
    </source>
</evidence>
<keyword evidence="3" id="KW-0238">DNA-binding</keyword>
<feature type="domain" description="HTH lysR-type" evidence="5">
    <location>
        <begin position="1"/>
        <end position="62"/>
    </location>
</feature>
<organism evidence="6 7">
    <name type="scientific">Pseudomonas gingeri</name>
    <dbReference type="NCBI Taxonomy" id="117681"/>
    <lineage>
        <taxon>Bacteria</taxon>
        <taxon>Pseudomonadati</taxon>
        <taxon>Pseudomonadota</taxon>
        <taxon>Gammaproteobacteria</taxon>
        <taxon>Pseudomonadales</taxon>
        <taxon>Pseudomonadaceae</taxon>
        <taxon>Pseudomonas</taxon>
    </lineage>
</organism>
<dbReference type="Gene3D" id="1.10.10.10">
    <property type="entry name" value="Winged helix-like DNA-binding domain superfamily/Winged helix DNA-binding domain"/>
    <property type="match status" value="1"/>
</dbReference>
<dbReference type="InterPro" id="IPR058163">
    <property type="entry name" value="LysR-type_TF_proteobact-type"/>
</dbReference>
<dbReference type="PANTHER" id="PTHR30537">
    <property type="entry name" value="HTH-TYPE TRANSCRIPTIONAL REGULATOR"/>
    <property type="match status" value="1"/>
</dbReference>
<dbReference type="AlphaFoldDB" id="A0A7Y7XKL0"/>
<accession>A0A7Y7XKL0</accession>
<evidence type="ECO:0000256" key="3">
    <source>
        <dbReference type="ARBA" id="ARBA00023125"/>
    </source>
</evidence>
<dbReference type="GO" id="GO:0003700">
    <property type="term" value="F:DNA-binding transcription factor activity"/>
    <property type="evidence" value="ECO:0007669"/>
    <property type="project" value="InterPro"/>
</dbReference>
<evidence type="ECO:0000256" key="4">
    <source>
        <dbReference type="ARBA" id="ARBA00023163"/>
    </source>
</evidence>
<reference evidence="6 7" key="1">
    <citation type="submission" date="2020-04" db="EMBL/GenBank/DDBJ databases">
        <title>Molecular characterization of pseudomonads from Agaricus bisporus reveal novel blotch 2 pathogens in Western Europe.</title>
        <authorList>
            <person name="Taparia T."/>
            <person name="Krijger M."/>
            <person name="Haynes E."/>
            <person name="Elpinstone J.G."/>
            <person name="Noble R."/>
            <person name="Van Der Wolf J."/>
        </authorList>
    </citation>
    <scope>NUCLEOTIDE SEQUENCE [LARGE SCALE GENOMIC DNA]</scope>
    <source>
        <strain evidence="6 7">H7001</strain>
    </source>
</reference>
<evidence type="ECO:0000313" key="7">
    <source>
        <dbReference type="Proteomes" id="UP000539985"/>
    </source>
</evidence>
<dbReference type="InterPro" id="IPR036388">
    <property type="entry name" value="WH-like_DNA-bd_sf"/>
</dbReference>
<gene>
    <name evidence="6" type="ORF">HX882_32120</name>
</gene>
<evidence type="ECO:0000256" key="2">
    <source>
        <dbReference type="ARBA" id="ARBA00023015"/>
    </source>
</evidence>
<dbReference type="SUPFAM" id="SSF53850">
    <property type="entry name" value="Periplasmic binding protein-like II"/>
    <property type="match status" value="1"/>
</dbReference>
<dbReference type="PROSITE" id="PS50931">
    <property type="entry name" value="HTH_LYSR"/>
    <property type="match status" value="1"/>
</dbReference>
<dbReference type="Proteomes" id="UP000539985">
    <property type="component" value="Unassembled WGS sequence"/>
</dbReference>
<keyword evidence="4" id="KW-0804">Transcription</keyword>
<sequence>MASQANWDDLRLLLAISRRGSFLQAGQLLGIAASTVSRRISQLEGALGEPLVERGVEGCWLTARGHSLVEVALAAEEGLRRQAAAAGATLETELSGSVLVSAGEGFSSCVLEAAHRFTSLHPRCSVELLVTADFHKIARGVADIAIRTVHLGEPSLVYRPMGKLTYGVFADAAYLRRFPNVVPATVSTIALLAPQDMLPQMRAAKAAGLKRAPISVNSFVAQLEAVRRGMGAAVLPRLLAKDLIALFPEIPLPEMEVYLVTRPQALKQAHIRGFFALLEQVLRDALAVESPTPPACARVDAERRTSSTDE</sequence>
<dbReference type="Pfam" id="PF03466">
    <property type="entry name" value="LysR_substrate"/>
    <property type="match status" value="1"/>
</dbReference>
<dbReference type="InterPro" id="IPR000847">
    <property type="entry name" value="LysR_HTH_N"/>
</dbReference>
<dbReference type="SUPFAM" id="SSF46785">
    <property type="entry name" value="Winged helix' DNA-binding domain"/>
    <property type="match status" value="1"/>
</dbReference>
<name>A0A7Y7XKL0_9PSED</name>
<dbReference type="GO" id="GO:0006351">
    <property type="term" value="P:DNA-templated transcription"/>
    <property type="evidence" value="ECO:0007669"/>
    <property type="project" value="TreeGrafter"/>
</dbReference>
<proteinExistence type="inferred from homology"/>
<dbReference type="Gene3D" id="3.40.190.290">
    <property type="match status" value="1"/>
</dbReference>
<evidence type="ECO:0000313" key="6">
    <source>
        <dbReference type="EMBL" id="NWC00528.1"/>
    </source>
</evidence>
<dbReference type="Pfam" id="PF00126">
    <property type="entry name" value="HTH_1"/>
    <property type="match status" value="1"/>
</dbReference>